<dbReference type="GO" id="GO:0046872">
    <property type="term" value="F:metal ion binding"/>
    <property type="evidence" value="ECO:0007669"/>
    <property type="project" value="UniProtKB-KW"/>
</dbReference>
<gene>
    <name evidence="4" type="ORF">ABEG18_11385</name>
</gene>
<sequence length="285" mass="30143">MKLAAFIHSGRSGVGVVDEASGEIRPVQVSGMLALVEAAAAGGAPPTPTGAAIPLAEVALQAPLIPPRNVICVGKNYREHAREFAQSGFEAGAVKGAEIDEFPAVFTKPTSCIVGPGATVSLHPGVTSMVDYEVELAVVIGRGGRDIKRADAFDHIFGYTIVNDVTARDRQRNHKQWFLGKALDTFCPMGPWITTRDEVDAENLDVSCWVNGELRQSANTRDLIFDIPGLVETISAGMTLLPGDVISTGTPAGVGIGLKPPRFLKEGDVVRMAIQGLGEISNRFA</sequence>
<evidence type="ECO:0000256" key="1">
    <source>
        <dbReference type="ARBA" id="ARBA00010211"/>
    </source>
</evidence>
<feature type="domain" description="Fumarylacetoacetase-like C-terminal" evidence="3">
    <location>
        <begin position="70"/>
        <end position="284"/>
    </location>
</feature>
<evidence type="ECO:0000256" key="2">
    <source>
        <dbReference type="ARBA" id="ARBA00022723"/>
    </source>
</evidence>
<evidence type="ECO:0000313" key="4">
    <source>
        <dbReference type="EMBL" id="XBO41326.1"/>
    </source>
</evidence>
<dbReference type="GO" id="GO:0018773">
    <property type="term" value="F:acetylpyruvate hydrolase activity"/>
    <property type="evidence" value="ECO:0007669"/>
    <property type="project" value="TreeGrafter"/>
</dbReference>
<dbReference type="GO" id="GO:0016853">
    <property type="term" value="F:isomerase activity"/>
    <property type="evidence" value="ECO:0007669"/>
    <property type="project" value="UniProtKB-ARBA"/>
</dbReference>
<dbReference type="Pfam" id="PF01557">
    <property type="entry name" value="FAA_hydrolase"/>
    <property type="match status" value="1"/>
</dbReference>
<protein>
    <submittedName>
        <fullName evidence="4">Fumarylacetoacetate hydrolase family protein</fullName>
    </submittedName>
</protein>
<name>A0AAU7JLN9_9HYPH</name>
<reference evidence="4" key="1">
    <citation type="submission" date="2024-05" db="EMBL/GenBank/DDBJ databases">
        <authorList>
            <person name="Kim S."/>
            <person name="Heo J."/>
            <person name="Choi H."/>
            <person name="Choi Y."/>
            <person name="Kwon S.-W."/>
            <person name="Kim Y."/>
        </authorList>
    </citation>
    <scope>NUCLEOTIDE SEQUENCE</scope>
    <source>
        <strain evidence="4">KACC 23698</strain>
    </source>
</reference>
<dbReference type="InterPro" id="IPR036663">
    <property type="entry name" value="Fumarylacetoacetase_C_sf"/>
</dbReference>
<organism evidence="4">
    <name type="scientific">Alsobacter sp. KACC 23698</name>
    <dbReference type="NCBI Taxonomy" id="3149229"/>
    <lineage>
        <taxon>Bacteria</taxon>
        <taxon>Pseudomonadati</taxon>
        <taxon>Pseudomonadota</taxon>
        <taxon>Alphaproteobacteria</taxon>
        <taxon>Hyphomicrobiales</taxon>
        <taxon>Alsobacteraceae</taxon>
        <taxon>Alsobacter</taxon>
    </lineage>
</organism>
<evidence type="ECO:0000259" key="3">
    <source>
        <dbReference type="Pfam" id="PF01557"/>
    </source>
</evidence>
<dbReference type="PANTHER" id="PTHR11820">
    <property type="entry name" value="ACYLPYRUVASE"/>
    <property type="match status" value="1"/>
</dbReference>
<keyword evidence="4" id="KW-0378">Hydrolase</keyword>
<dbReference type="RefSeq" id="WP_406858177.1">
    <property type="nucleotide sequence ID" value="NZ_CP157484.1"/>
</dbReference>
<dbReference type="FunFam" id="3.90.850.10:FF:000002">
    <property type="entry name" value="2-hydroxyhepta-2,4-diene-1,7-dioate isomerase"/>
    <property type="match status" value="1"/>
</dbReference>
<proteinExistence type="inferred from homology"/>
<dbReference type="Gene3D" id="3.90.850.10">
    <property type="entry name" value="Fumarylacetoacetase-like, C-terminal domain"/>
    <property type="match status" value="1"/>
</dbReference>
<dbReference type="GO" id="GO:0019752">
    <property type="term" value="P:carboxylic acid metabolic process"/>
    <property type="evidence" value="ECO:0007669"/>
    <property type="project" value="UniProtKB-ARBA"/>
</dbReference>
<dbReference type="SUPFAM" id="SSF56529">
    <property type="entry name" value="FAH"/>
    <property type="match status" value="1"/>
</dbReference>
<dbReference type="EMBL" id="CP157484">
    <property type="protein sequence ID" value="XBO41326.1"/>
    <property type="molecule type" value="Genomic_DNA"/>
</dbReference>
<dbReference type="InterPro" id="IPR011234">
    <property type="entry name" value="Fumarylacetoacetase-like_C"/>
</dbReference>
<dbReference type="PANTHER" id="PTHR11820:SF7">
    <property type="entry name" value="ACYLPYRUVASE FAHD1, MITOCHONDRIAL"/>
    <property type="match status" value="1"/>
</dbReference>
<comment type="similarity">
    <text evidence="1">Belongs to the FAH family.</text>
</comment>
<keyword evidence="2" id="KW-0479">Metal-binding</keyword>
<accession>A0AAU7JLN9</accession>
<dbReference type="AlphaFoldDB" id="A0AAU7JLN9"/>